<keyword evidence="11" id="KW-1185">Reference proteome</keyword>
<evidence type="ECO:0000313" key="9">
    <source>
        <dbReference type="EMBL" id="AXR79475.1"/>
    </source>
</evidence>
<keyword evidence="8" id="KW-0407">Ion channel</keyword>
<dbReference type="Pfam" id="PF02537">
    <property type="entry name" value="CRCB"/>
    <property type="match status" value="1"/>
</dbReference>
<dbReference type="HAMAP" id="MF_00454">
    <property type="entry name" value="FluC"/>
    <property type="match status" value="1"/>
</dbReference>
<comment type="catalytic activity">
    <reaction evidence="7">
        <text>fluoride(in) = fluoride(out)</text>
        <dbReference type="Rhea" id="RHEA:76159"/>
        <dbReference type="ChEBI" id="CHEBI:17051"/>
    </reaction>
    <physiologicalReaction direction="left-to-right" evidence="7">
        <dbReference type="Rhea" id="RHEA:76160"/>
    </physiologicalReaction>
</comment>
<comment type="function">
    <text evidence="8">Fluoride-specific ion channel. Important for reducing fluoride concentration in the cell, thus reducing its toxicity.</text>
</comment>
<feature type="transmembrane region" description="Helical" evidence="8">
    <location>
        <begin position="44"/>
        <end position="63"/>
    </location>
</feature>
<sequence>MIATTLALAAGLLGSIHGMLSVDAVAVAVVAATAAVASFDPEPAHLVGTGAAIGAVCRHLVYLQLSSDRYPIPTLVVNVVGSVVFGLFVFAGATESTIQLVGIGACGAFTTFSSFSVETVQLWERGDRDLAVVVAAANLVLSLLGIGLAWLLVAVGPF</sequence>
<reference evidence="12" key="1">
    <citation type="submission" date="2017-10" db="EMBL/GenBank/DDBJ databases">
        <title>Phenotypic and genomic properties of facultatively anaerobic sulfur-reducing natronoarchaea from hypersaline soda lakes.</title>
        <authorList>
            <person name="Sorokin D.Y."/>
            <person name="Kublanov I.V."/>
            <person name="Roman P."/>
            <person name="Sinninghe Damste J.S."/>
            <person name="Golyshin P.N."/>
            <person name="Rojo D."/>
            <person name="Ciordia S."/>
            <person name="Mena Md.C."/>
            <person name="Ferrer M."/>
            <person name="Messina E."/>
            <person name="Smedile F."/>
            <person name="La Spada G."/>
            <person name="La Cono V."/>
            <person name="Yakimov M.M."/>
        </authorList>
    </citation>
    <scope>NUCLEOTIDE SEQUENCE [LARGE SCALE GENOMIC DNA]</scope>
    <source>
        <strain evidence="12">AArc1</strain>
    </source>
</reference>
<feature type="transmembrane region" description="Helical" evidence="8">
    <location>
        <begin position="130"/>
        <end position="153"/>
    </location>
</feature>
<dbReference type="GO" id="GO:0046872">
    <property type="term" value="F:metal ion binding"/>
    <property type="evidence" value="ECO:0007669"/>
    <property type="project" value="UniProtKB-KW"/>
</dbReference>
<reference evidence="11" key="2">
    <citation type="submission" date="2018-02" db="EMBL/GenBank/DDBJ databases">
        <title>Phenotypic and genomic properties of facultatively anaerobic sulfur-reducing natronoarchaea from hypersaline soda lakes.</title>
        <authorList>
            <person name="Sorokin D.Y."/>
            <person name="Kublanov I.V."/>
            <person name="Roman P."/>
            <person name="Sinninghe Damste J.S."/>
            <person name="Golyshin P.N."/>
            <person name="Rojo D."/>
            <person name="Ciordia S."/>
            <person name="Mena M.D.C."/>
            <person name="Ferrer M."/>
            <person name="Messina E."/>
            <person name="Smedile F."/>
            <person name="La Spada G."/>
            <person name="La Cono V."/>
            <person name="Yakimov M.M."/>
        </authorList>
    </citation>
    <scope>NUCLEOTIDE SEQUENCE [LARGE SCALE GENOMIC DNA]</scope>
    <source>
        <strain evidence="11">AArc-Mg</strain>
    </source>
</reference>
<evidence type="ECO:0000256" key="7">
    <source>
        <dbReference type="ARBA" id="ARBA00035585"/>
    </source>
</evidence>
<dbReference type="GO" id="GO:0062054">
    <property type="term" value="F:fluoride channel activity"/>
    <property type="evidence" value="ECO:0007669"/>
    <property type="project" value="UniProtKB-UniRule"/>
</dbReference>
<comment type="subcellular location">
    <subcellularLocation>
        <location evidence="1 8">Cell membrane</location>
        <topology evidence="1 8">Multi-pass membrane protein</topology>
    </subcellularLocation>
</comment>
<evidence type="ECO:0000256" key="1">
    <source>
        <dbReference type="ARBA" id="ARBA00004651"/>
    </source>
</evidence>
<dbReference type="Proteomes" id="UP000258613">
    <property type="component" value="Chromosome"/>
</dbReference>
<feature type="binding site" evidence="8">
    <location>
        <position position="107"/>
    </location>
    <ligand>
        <name>Na(+)</name>
        <dbReference type="ChEBI" id="CHEBI:29101"/>
        <note>structural</note>
    </ligand>
</feature>
<keyword evidence="8" id="KW-0813">Transport</keyword>
<evidence type="ECO:0000256" key="2">
    <source>
        <dbReference type="ARBA" id="ARBA00022475"/>
    </source>
</evidence>
<keyword evidence="8" id="KW-0406">Ion transport</keyword>
<comment type="activity regulation">
    <text evidence="8">Na(+) is not transported, but it plays an essential structural role and its presence is essential for fluoride channel function.</text>
</comment>
<dbReference type="PANTHER" id="PTHR28259">
    <property type="entry name" value="FLUORIDE EXPORT PROTEIN 1-RELATED"/>
    <property type="match status" value="1"/>
</dbReference>
<dbReference type="InterPro" id="IPR003691">
    <property type="entry name" value="FluC"/>
</dbReference>
<feature type="transmembrane region" description="Helical" evidence="8">
    <location>
        <begin position="100"/>
        <end position="123"/>
    </location>
</feature>
<dbReference type="KEGG" id="nag:AArcMg_3259"/>
<evidence type="ECO:0000313" key="10">
    <source>
        <dbReference type="EMBL" id="AXR83244.1"/>
    </source>
</evidence>
<organism evidence="10 11">
    <name type="scientific">Natrarchaeobaculum sulfurireducens</name>
    <dbReference type="NCBI Taxonomy" id="2044521"/>
    <lineage>
        <taxon>Archaea</taxon>
        <taxon>Methanobacteriati</taxon>
        <taxon>Methanobacteriota</taxon>
        <taxon>Stenosarchaea group</taxon>
        <taxon>Halobacteria</taxon>
        <taxon>Halobacteriales</taxon>
        <taxon>Natrialbaceae</taxon>
        <taxon>Natrarchaeobaculum</taxon>
    </lineage>
</organism>
<name>A0A346PUP9_9EURY</name>
<keyword evidence="2 8" id="KW-1003">Cell membrane</keyword>
<gene>
    <name evidence="8" type="primary">fluC</name>
    <name evidence="8" type="synonym">crcB</name>
    <name evidence="9" type="ORF">AArc1_3169</name>
    <name evidence="10" type="ORF">AArcMg_3259</name>
</gene>
<feature type="binding site" evidence="8">
    <location>
        <position position="110"/>
    </location>
    <ligand>
        <name>Na(+)</name>
        <dbReference type="ChEBI" id="CHEBI:29101"/>
        <note>structural</note>
    </ligand>
</feature>
<evidence type="ECO:0000256" key="8">
    <source>
        <dbReference type="HAMAP-Rule" id="MF_00454"/>
    </source>
</evidence>
<dbReference type="GO" id="GO:0140114">
    <property type="term" value="P:cellular detoxification of fluoride"/>
    <property type="evidence" value="ECO:0007669"/>
    <property type="project" value="UniProtKB-UniRule"/>
</dbReference>
<keyword evidence="4 8" id="KW-1133">Transmembrane helix</keyword>
<dbReference type="EMBL" id="CP024047">
    <property type="protein sequence ID" value="AXR79475.1"/>
    <property type="molecule type" value="Genomic_DNA"/>
</dbReference>
<keyword evidence="8" id="KW-0915">Sodium</keyword>
<keyword evidence="5 8" id="KW-0472">Membrane</keyword>
<feature type="transmembrane region" description="Helical" evidence="8">
    <location>
        <begin position="75"/>
        <end position="94"/>
    </location>
</feature>
<evidence type="ECO:0000313" key="11">
    <source>
        <dbReference type="Proteomes" id="UP000258613"/>
    </source>
</evidence>
<evidence type="ECO:0000256" key="3">
    <source>
        <dbReference type="ARBA" id="ARBA00022692"/>
    </source>
</evidence>
<keyword evidence="8" id="KW-0479">Metal-binding</keyword>
<evidence type="ECO:0000256" key="4">
    <source>
        <dbReference type="ARBA" id="ARBA00022989"/>
    </source>
</evidence>
<dbReference type="AlphaFoldDB" id="A0A346PUP9"/>
<keyword evidence="3 8" id="KW-0812">Transmembrane</keyword>
<dbReference type="Proteomes" id="UP000258707">
    <property type="component" value="Chromosome"/>
</dbReference>
<dbReference type="PANTHER" id="PTHR28259:SF1">
    <property type="entry name" value="FLUORIDE EXPORT PROTEIN 1-RELATED"/>
    <property type="match status" value="1"/>
</dbReference>
<dbReference type="GO" id="GO:0005886">
    <property type="term" value="C:plasma membrane"/>
    <property type="evidence" value="ECO:0007669"/>
    <property type="project" value="UniProtKB-SubCell"/>
</dbReference>
<evidence type="ECO:0000313" key="12">
    <source>
        <dbReference type="Proteomes" id="UP000258707"/>
    </source>
</evidence>
<dbReference type="EMBL" id="CP027033">
    <property type="protein sequence ID" value="AXR83244.1"/>
    <property type="molecule type" value="Genomic_DNA"/>
</dbReference>
<comment type="similarity">
    <text evidence="6 8">Belongs to the fluoride channel Fluc/FEX (TC 1.A.43) family.</text>
</comment>
<proteinExistence type="inferred from homology"/>
<protein>
    <recommendedName>
        <fullName evidence="8">Fluoride-specific ion channel FluC</fullName>
    </recommendedName>
</protein>
<dbReference type="KEGG" id="nan:AArc1_3169"/>
<accession>A0A346PUP9</accession>
<reference evidence="10" key="3">
    <citation type="journal article" date="2019" name="Int. J. Syst. Evol. Microbiol.">
        <title>Natronolimnobius sulfurireducens sp. nov. and Halalkaliarchaeum desulfuricum gen. nov., sp. nov., the first sulfur-respiring alkaliphilic haloarchaea from hypersaline alkaline lakes.</title>
        <authorList>
            <person name="Sorokin D.Y."/>
            <person name="Yakimov M."/>
            <person name="Messina E."/>
            <person name="Merkel A.Y."/>
            <person name="Bale N.J."/>
            <person name="Sinninghe Damste J.S."/>
        </authorList>
    </citation>
    <scope>NUCLEOTIDE SEQUENCE</scope>
    <source>
        <strain evidence="10">AArc-Mg</strain>
        <strain evidence="9">AArc1</strain>
    </source>
</reference>
<evidence type="ECO:0000256" key="6">
    <source>
        <dbReference type="ARBA" id="ARBA00035120"/>
    </source>
</evidence>
<accession>A0A346PIY0</accession>
<evidence type="ECO:0000256" key="5">
    <source>
        <dbReference type="ARBA" id="ARBA00023136"/>
    </source>
</evidence>